<evidence type="ECO:0000259" key="3">
    <source>
        <dbReference type="Pfam" id="PF06047"/>
    </source>
</evidence>
<dbReference type="SMART" id="SM00174">
    <property type="entry name" value="RHO"/>
    <property type="match status" value="1"/>
</dbReference>
<dbReference type="PROSITE" id="PS51420">
    <property type="entry name" value="RHO"/>
    <property type="match status" value="1"/>
</dbReference>
<dbReference type="Pfam" id="PF06047">
    <property type="entry name" value="Nkap_C"/>
    <property type="match status" value="1"/>
</dbReference>
<evidence type="ECO:0000313" key="5">
    <source>
        <dbReference type="Proteomes" id="UP001057375"/>
    </source>
</evidence>
<dbReference type="NCBIfam" id="TIGR00231">
    <property type="entry name" value="small_GTP"/>
    <property type="match status" value="1"/>
</dbReference>
<dbReference type="SMART" id="SM00173">
    <property type="entry name" value="RAS"/>
    <property type="match status" value="1"/>
</dbReference>
<dbReference type="InterPro" id="IPR003578">
    <property type="entry name" value="Small_GTPase_Rho"/>
</dbReference>
<dbReference type="PRINTS" id="PR00449">
    <property type="entry name" value="RASTRNSFRMNG"/>
</dbReference>
<dbReference type="InterPro" id="IPR009269">
    <property type="entry name" value="NKAP_C"/>
</dbReference>
<keyword evidence="1" id="KW-0547">Nucleotide-binding</keyword>
<evidence type="ECO:0000256" key="2">
    <source>
        <dbReference type="ARBA" id="ARBA00023134"/>
    </source>
</evidence>
<protein>
    <submittedName>
        <fullName evidence="4">Multi-domain containing protein</fullName>
    </submittedName>
</protein>
<dbReference type="InterPro" id="IPR027417">
    <property type="entry name" value="P-loop_NTPase"/>
</dbReference>
<dbReference type="EMBL" id="BQXS01000047">
    <property type="protein sequence ID" value="GKT27756.1"/>
    <property type="molecule type" value="Genomic_DNA"/>
</dbReference>
<dbReference type="CDD" id="cd00157">
    <property type="entry name" value="Rho"/>
    <property type="match status" value="1"/>
</dbReference>
<comment type="caution">
    <text evidence="4">The sequence shown here is derived from an EMBL/GenBank/DDBJ whole genome shotgun (WGS) entry which is preliminary data.</text>
</comment>
<keyword evidence="2" id="KW-0342">GTP-binding</keyword>
<feature type="domain" description="NF-kappa-B-activating protein C-terminal" evidence="3">
    <location>
        <begin position="289"/>
        <end position="381"/>
    </location>
</feature>
<dbReference type="SMART" id="SM00175">
    <property type="entry name" value="RAB"/>
    <property type="match status" value="1"/>
</dbReference>
<dbReference type="Gene3D" id="3.40.50.300">
    <property type="entry name" value="P-loop containing nucleotide triphosphate hydrolases"/>
    <property type="match status" value="1"/>
</dbReference>
<accession>A0ABQ5K5B9</accession>
<proteinExistence type="predicted"/>
<dbReference type="PROSITE" id="PS51419">
    <property type="entry name" value="RAB"/>
    <property type="match status" value="1"/>
</dbReference>
<dbReference type="Pfam" id="PF00071">
    <property type="entry name" value="Ras"/>
    <property type="match status" value="1"/>
</dbReference>
<reference evidence="4" key="1">
    <citation type="submission" date="2022-03" db="EMBL/GenBank/DDBJ databases">
        <title>Draft genome sequence of Aduncisulcus paluster, a free-living microaerophilic Fornicata.</title>
        <authorList>
            <person name="Yuyama I."/>
            <person name="Kume K."/>
            <person name="Tamura T."/>
            <person name="Inagaki Y."/>
            <person name="Hashimoto T."/>
        </authorList>
    </citation>
    <scope>NUCLEOTIDE SEQUENCE</scope>
    <source>
        <strain evidence="4">NY0171</strain>
    </source>
</reference>
<dbReference type="InterPro" id="IPR005225">
    <property type="entry name" value="Small_GTP-bd"/>
</dbReference>
<dbReference type="Proteomes" id="UP001057375">
    <property type="component" value="Unassembled WGS sequence"/>
</dbReference>
<organism evidence="4 5">
    <name type="scientific">Aduncisulcus paluster</name>
    <dbReference type="NCBI Taxonomy" id="2918883"/>
    <lineage>
        <taxon>Eukaryota</taxon>
        <taxon>Metamonada</taxon>
        <taxon>Carpediemonas-like organisms</taxon>
        <taxon>Aduncisulcus</taxon>
    </lineage>
</organism>
<dbReference type="InterPro" id="IPR001806">
    <property type="entry name" value="Small_GTPase"/>
</dbReference>
<dbReference type="PANTHER" id="PTHR24072">
    <property type="entry name" value="RHO FAMILY GTPASE"/>
    <property type="match status" value="1"/>
</dbReference>
<dbReference type="PROSITE" id="PS51421">
    <property type="entry name" value="RAS"/>
    <property type="match status" value="1"/>
</dbReference>
<sequence length="402" mass="45127">MSTQKALKCVAVGDGAVGKTCMLFVYCSNVFPDVYIPTVFDTHKTTVLYHEESINLSLWDTAGQDTYQRFRPITYTDTDVFLVCFSVVRPESFKNITEKWIPEVRHTRPDAAIVLVGTKSDLREDPTTLEELKEKGEVPISEEMAKKLAKSVKAAGYIECSAKESKNIREVFDFAVDAALNPKHKKSSGSGGCLILRAIERENDTSISIFPDKTPSPEPEKKYKRVKVKKGKRRTSGVSMLSADEKQKKLSSISFLEGAHTAEMDKEGYSLTPGDIQSTKQKDISRLRFLQGEGESMAAYLAQGKRIPRRGEVNWDADRIKALEKVGYEMSGSRHVNVSRVRAFKEGQLMDARAKQIARQESITEIALKEKQAMDDLKQLAMKQKKAIDIKSRKKRVLGFKG</sequence>
<evidence type="ECO:0000256" key="1">
    <source>
        <dbReference type="ARBA" id="ARBA00022741"/>
    </source>
</evidence>
<dbReference type="SUPFAM" id="SSF52540">
    <property type="entry name" value="P-loop containing nucleoside triphosphate hydrolases"/>
    <property type="match status" value="1"/>
</dbReference>
<name>A0ABQ5K5B9_9EUKA</name>
<keyword evidence="5" id="KW-1185">Reference proteome</keyword>
<evidence type="ECO:0000313" key="4">
    <source>
        <dbReference type="EMBL" id="GKT27756.1"/>
    </source>
</evidence>
<gene>
    <name evidence="4" type="ORF">ADUPG1_000159</name>
</gene>